<organism evidence="6 7">
    <name type="scientific">Lapillicoccus jejuensis</name>
    <dbReference type="NCBI Taxonomy" id="402171"/>
    <lineage>
        <taxon>Bacteria</taxon>
        <taxon>Bacillati</taxon>
        <taxon>Actinomycetota</taxon>
        <taxon>Actinomycetes</taxon>
        <taxon>Micrococcales</taxon>
        <taxon>Intrasporangiaceae</taxon>
        <taxon>Lapillicoccus</taxon>
    </lineage>
</organism>
<evidence type="ECO:0000259" key="5">
    <source>
        <dbReference type="PROSITE" id="PS50977"/>
    </source>
</evidence>
<evidence type="ECO:0000256" key="3">
    <source>
        <dbReference type="ARBA" id="ARBA00023163"/>
    </source>
</evidence>
<dbReference type="SUPFAM" id="SSF48498">
    <property type="entry name" value="Tetracyclin repressor-like, C-terminal domain"/>
    <property type="match status" value="1"/>
</dbReference>
<dbReference type="RefSeq" id="WP_141849243.1">
    <property type="nucleotide sequence ID" value="NZ_BAAAPR010000007.1"/>
</dbReference>
<dbReference type="InterPro" id="IPR009057">
    <property type="entry name" value="Homeodomain-like_sf"/>
</dbReference>
<proteinExistence type="predicted"/>
<dbReference type="PANTHER" id="PTHR30055">
    <property type="entry name" value="HTH-TYPE TRANSCRIPTIONAL REGULATOR RUTR"/>
    <property type="match status" value="1"/>
</dbReference>
<dbReference type="SUPFAM" id="SSF46689">
    <property type="entry name" value="Homeodomain-like"/>
    <property type="match status" value="1"/>
</dbReference>
<feature type="domain" description="HTH tetR-type" evidence="5">
    <location>
        <begin position="14"/>
        <end position="74"/>
    </location>
</feature>
<evidence type="ECO:0000256" key="2">
    <source>
        <dbReference type="ARBA" id="ARBA00023125"/>
    </source>
</evidence>
<evidence type="ECO:0000313" key="7">
    <source>
        <dbReference type="Proteomes" id="UP000317893"/>
    </source>
</evidence>
<dbReference type="AlphaFoldDB" id="A0A542E3Q1"/>
<dbReference type="InterPro" id="IPR050109">
    <property type="entry name" value="HTH-type_TetR-like_transc_reg"/>
</dbReference>
<accession>A0A542E3Q1</accession>
<dbReference type="Gene3D" id="1.10.357.10">
    <property type="entry name" value="Tetracycline Repressor, domain 2"/>
    <property type="match status" value="1"/>
</dbReference>
<evidence type="ECO:0000256" key="1">
    <source>
        <dbReference type="ARBA" id="ARBA00023015"/>
    </source>
</evidence>
<dbReference type="Pfam" id="PF00440">
    <property type="entry name" value="TetR_N"/>
    <property type="match status" value="1"/>
</dbReference>
<keyword evidence="7" id="KW-1185">Reference proteome</keyword>
<sequence length="208" mass="21582">MTSTPDIRHDRAPDEIGMRLVDEAARLLAEHGPSGLSLRRVAAASGTSTMAVYTRFGDKQGLLAAMYREGFRRLGARLAEAAQPPDLQAPLPGLAAVGRAYRESALASPFLYALMFGPHPAVAGPGPDGGAAIAEAAEATYRPLEAGVREAVAGGLLVGDPARIARHLWTVAHGAVSLELSGRLAPDEDPAALYDDALLLAALPFLAG</sequence>
<dbReference type="InterPro" id="IPR001647">
    <property type="entry name" value="HTH_TetR"/>
</dbReference>
<dbReference type="PROSITE" id="PS50977">
    <property type="entry name" value="HTH_TETR_2"/>
    <property type="match status" value="1"/>
</dbReference>
<dbReference type="GO" id="GO:0003700">
    <property type="term" value="F:DNA-binding transcription factor activity"/>
    <property type="evidence" value="ECO:0007669"/>
    <property type="project" value="TreeGrafter"/>
</dbReference>
<dbReference type="InterPro" id="IPR036271">
    <property type="entry name" value="Tet_transcr_reg_TetR-rel_C_sf"/>
</dbReference>
<keyword evidence="3" id="KW-0804">Transcription</keyword>
<protein>
    <submittedName>
        <fullName evidence="6">TetR family transcriptional regulator</fullName>
    </submittedName>
</protein>
<feature type="DNA-binding region" description="H-T-H motif" evidence="4">
    <location>
        <begin position="37"/>
        <end position="56"/>
    </location>
</feature>
<dbReference type="OrthoDB" id="4709966at2"/>
<dbReference type="InterPro" id="IPR025996">
    <property type="entry name" value="MT1864/Rv1816-like_C"/>
</dbReference>
<dbReference type="PANTHER" id="PTHR30055:SF234">
    <property type="entry name" value="HTH-TYPE TRANSCRIPTIONAL REGULATOR BETI"/>
    <property type="match status" value="1"/>
</dbReference>
<dbReference type="GO" id="GO:0000976">
    <property type="term" value="F:transcription cis-regulatory region binding"/>
    <property type="evidence" value="ECO:0007669"/>
    <property type="project" value="TreeGrafter"/>
</dbReference>
<gene>
    <name evidence="6" type="ORF">FB458_3078</name>
</gene>
<dbReference type="EMBL" id="VFMN01000001">
    <property type="protein sequence ID" value="TQJ09961.1"/>
    <property type="molecule type" value="Genomic_DNA"/>
</dbReference>
<keyword evidence="1" id="KW-0805">Transcription regulation</keyword>
<comment type="caution">
    <text evidence="6">The sequence shown here is derived from an EMBL/GenBank/DDBJ whole genome shotgun (WGS) entry which is preliminary data.</text>
</comment>
<keyword evidence="2 4" id="KW-0238">DNA-binding</keyword>
<dbReference type="PRINTS" id="PR00455">
    <property type="entry name" value="HTHTETR"/>
</dbReference>
<evidence type="ECO:0000313" key="6">
    <source>
        <dbReference type="EMBL" id="TQJ09961.1"/>
    </source>
</evidence>
<name>A0A542E3Q1_9MICO</name>
<dbReference type="Pfam" id="PF13305">
    <property type="entry name" value="TetR_C_33"/>
    <property type="match status" value="1"/>
</dbReference>
<dbReference type="Proteomes" id="UP000317893">
    <property type="component" value="Unassembled WGS sequence"/>
</dbReference>
<reference evidence="6 7" key="1">
    <citation type="submission" date="2019-06" db="EMBL/GenBank/DDBJ databases">
        <title>Sequencing the genomes of 1000 actinobacteria strains.</title>
        <authorList>
            <person name="Klenk H.-P."/>
        </authorList>
    </citation>
    <scope>NUCLEOTIDE SEQUENCE [LARGE SCALE GENOMIC DNA]</scope>
    <source>
        <strain evidence="6 7">DSM 18607</strain>
    </source>
</reference>
<evidence type="ECO:0000256" key="4">
    <source>
        <dbReference type="PROSITE-ProRule" id="PRU00335"/>
    </source>
</evidence>